<name>A0A2H0NBZ8_9BACT</name>
<feature type="transmembrane region" description="Helical" evidence="5">
    <location>
        <begin position="458"/>
        <end position="475"/>
    </location>
</feature>
<feature type="domain" description="O-antigen ligase-related" evidence="6">
    <location>
        <begin position="258"/>
        <end position="408"/>
    </location>
</feature>
<keyword evidence="2 5" id="KW-0812">Transmembrane</keyword>
<keyword evidence="4 5" id="KW-0472">Membrane</keyword>
<comment type="subcellular location">
    <subcellularLocation>
        <location evidence="1">Membrane</location>
        <topology evidence="1">Multi-pass membrane protein</topology>
    </subcellularLocation>
</comment>
<dbReference type="AlphaFoldDB" id="A0A2H0NBZ8"/>
<reference evidence="7 8" key="1">
    <citation type="submission" date="2017-09" db="EMBL/GenBank/DDBJ databases">
        <title>Depth-based differentiation of microbial function through sediment-hosted aquifers and enrichment of novel symbionts in the deep terrestrial subsurface.</title>
        <authorList>
            <person name="Probst A.J."/>
            <person name="Ladd B."/>
            <person name="Jarett J.K."/>
            <person name="Geller-Mcgrath D.E."/>
            <person name="Sieber C.M."/>
            <person name="Emerson J.B."/>
            <person name="Anantharaman K."/>
            <person name="Thomas B.C."/>
            <person name="Malmstrom R."/>
            <person name="Stieglmeier M."/>
            <person name="Klingl A."/>
            <person name="Woyke T."/>
            <person name="Ryan C.M."/>
            <person name="Banfield J.F."/>
        </authorList>
    </citation>
    <scope>NUCLEOTIDE SEQUENCE [LARGE SCALE GENOMIC DNA]</scope>
    <source>
        <strain evidence="7">CG11_big_fil_rev_8_21_14_0_20_36_20</strain>
    </source>
</reference>
<feature type="transmembrane region" description="Helical" evidence="5">
    <location>
        <begin position="249"/>
        <end position="267"/>
    </location>
</feature>
<feature type="transmembrane region" description="Helical" evidence="5">
    <location>
        <begin position="140"/>
        <end position="161"/>
    </location>
</feature>
<sequence>MSYFSKNKRNDSWRIWLAIFIIAELLSWLAFNFSQLNLLILSLVGLSTIVLSLKNPIYTLFLPLAELFWGSLGHSFYYGVLNTRLVVFISVIFVFVIQLFLGRRQLKIKTNKSLWFIWLLILLLVVGGIVLAYYERYAPIDIFLDANAYLYLLYLPVWYQFYDAKYLTEVVDILKAAALVIALKTLVMFNIFAQEYSWLDMNSIYKWIRDTRTGEITFFYGNFWRIFMQSQVYLIAAWFIIFIKQLREYQNGGNFIYLSILTTALYISLSRSFWLGLVVGLIFLLVHLIIYQKKQIFFLSGLLLGSLVLSSFILLQLFLNVPQWKRLASLSQRGIDTAEPAANSRLQLLAPLWQAIKEQPIVGYGFGKKLTYYSVDPRIKNEQNPEGLHTTYAFEWGWLDQWLKSGIFFIVLMWSWIILIYNRGYRVLAGRPEILLPILATLTSLVVIHIFTPFLNHPLGLGLLMLITIISFSYGQESKSYR</sequence>
<proteinExistence type="predicted"/>
<feature type="transmembrane region" description="Helical" evidence="5">
    <location>
        <begin position="223"/>
        <end position="242"/>
    </location>
</feature>
<dbReference type="GO" id="GO:0016020">
    <property type="term" value="C:membrane"/>
    <property type="evidence" value="ECO:0007669"/>
    <property type="project" value="UniProtKB-SubCell"/>
</dbReference>
<evidence type="ECO:0000256" key="1">
    <source>
        <dbReference type="ARBA" id="ARBA00004141"/>
    </source>
</evidence>
<dbReference type="InterPro" id="IPR007016">
    <property type="entry name" value="O-antigen_ligase-rel_domated"/>
</dbReference>
<dbReference type="EMBL" id="PCWQ01000013">
    <property type="protein sequence ID" value="PIR06413.1"/>
    <property type="molecule type" value="Genomic_DNA"/>
</dbReference>
<evidence type="ECO:0000256" key="2">
    <source>
        <dbReference type="ARBA" id="ARBA00022692"/>
    </source>
</evidence>
<feature type="transmembrane region" description="Helical" evidence="5">
    <location>
        <begin position="297"/>
        <end position="319"/>
    </location>
</feature>
<feature type="transmembrane region" description="Helical" evidence="5">
    <location>
        <begin position="434"/>
        <end position="452"/>
    </location>
</feature>
<dbReference type="Proteomes" id="UP000230564">
    <property type="component" value="Unassembled WGS sequence"/>
</dbReference>
<evidence type="ECO:0000256" key="3">
    <source>
        <dbReference type="ARBA" id="ARBA00022989"/>
    </source>
</evidence>
<feature type="transmembrane region" description="Helical" evidence="5">
    <location>
        <begin position="402"/>
        <end position="422"/>
    </location>
</feature>
<evidence type="ECO:0000256" key="4">
    <source>
        <dbReference type="ARBA" id="ARBA00023136"/>
    </source>
</evidence>
<evidence type="ECO:0000256" key="5">
    <source>
        <dbReference type="SAM" id="Phobius"/>
    </source>
</evidence>
<protein>
    <recommendedName>
        <fullName evidence="6">O-antigen ligase-related domain-containing protein</fullName>
    </recommendedName>
</protein>
<feature type="transmembrane region" description="Helical" evidence="5">
    <location>
        <begin position="173"/>
        <end position="193"/>
    </location>
</feature>
<feature type="transmembrane region" description="Helical" evidence="5">
    <location>
        <begin position="85"/>
        <end position="102"/>
    </location>
</feature>
<dbReference type="Pfam" id="PF04932">
    <property type="entry name" value="Wzy_C"/>
    <property type="match status" value="1"/>
</dbReference>
<keyword evidence="3 5" id="KW-1133">Transmembrane helix</keyword>
<feature type="transmembrane region" description="Helical" evidence="5">
    <location>
        <begin position="114"/>
        <end position="134"/>
    </location>
</feature>
<feature type="transmembrane region" description="Helical" evidence="5">
    <location>
        <begin position="12"/>
        <end position="30"/>
    </location>
</feature>
<gene>
    <name evidence="7" type="ORF">COV55_03965</name>
</gene>
<evidence type="ECO:0000259" key="6">
    <source>
        <dbReference type="Pfam" id="PF04932"/>
    </source>
</evidence>
<feature type="transmembrane region" description="Helical" evidence="5">
    <location>
        <begin position="36"/>
        <end position="53"/>
    </location>
</feature>
<feature type="transmembrane region" description="Helical" evidence="5">
    <location>
        <begin position="273"/>
        <end position="290"/>
    </location>
</feature>
<comment type="caution">
    <text evidence="7">The sequence shown here is derived from an EMBL/GenBank/DDBJ whole genome shotgun (WGS) entry which is preliminary data.</text>
</comment>
<accession>A0A2H0NBZ8</accession>
<evidence type="ECO:0000313" key="8">
    <source>
        <dbReference type="Proteomes" id="UP000230564"/>
    </source>
</evidence>
<organism evidence="7 8">
    <name type="scientific">Candidatus Komeilibacteria bacterium CG11_big_fil_rev_8_21_14_0_20_36_20</name>
    <dbReference type="NCBI Taxonomy" id="1974477"/>
    <lineage>
        <taxon>Bacteria</taxon>
        <taxon>Candidatus Komeiliibacteriota</taxon>
    </lineage>
</organism>
<evidence type="ECO:0000313" key="7">
    <source>
        <dbReference type="EMBL" id="PIR06413.1"/>
    </source>
</evidence>